<feature type="region of interest" description="Disordered" evidence="1">
    <location>
        <begin position="288"/>
        <end position="307"/>
    </location>
</feature>
<sequence length="307" mass="34662">MTHSKPTIQRIEMKFQLDADMSAQVKDWARDHLGVDENCNAAESDSYDIRTLYLDTPELDLFHRTRVIGLAKHRIRRYGNEQTLWVETKRKKKQIVRKNRTAVFESDLLARLSAPEFASPKAIDLQNANGPLSNVTRPKPTSEPRGTLASNSMEALTNTAQVFSEETAADPWCGDWFLKRIAERRLQPAVQIGYRRFARTSMLNGENLRLTIDSHMSTGPVDDWKVSTGGARQDLAIGEHEILELKFNNQMPALFKKLLRTFPIPATGFSKFRSGIVCRSLHQSETLTNEPLASGRPLANKGRMANA</sequence>
<feature type="compositionally biased region" description="Polar residues" evidence="1">
    <location>
        <begin position="126"/>
        <end position="136"/>
    </location>
</feature>
<keyword evidence="4" id="KW-1185">Reference proteome</keyword>
<accession>A0A517MGL1</accession>
<dbReference type="AlphaFoldDB" id="A0A517MGL1"/>
<dbReference type="InterPro" id="IPR018966">
    <property type="entry name" value="VTC_domain"/>
</dbReference>
<evidence type="ECO:0000313" key="4">
    <source>
        <dbReference type="Proteomes" id="UP000320672"/>
    </source>
</evidence>
<reference evidence="3 4" key="1">
    <citation type="submission" date="2019-02" db="EMBL/GenBank/DDBJ databases">
        <title>Deep-cultivation of Planctomycetes and their phenomic and genomic characterization uncovers novel biology.</title>
        <authorList>
            <person name="Wiegand S."/>
            <person name="Jogler M."/>
            <person name="Boedeker C."/>
            <person name="Pinto D."/>
            <person name="Vollmers J."/>
            <person name="Rivas-Marin E."/>
            <person name="Kohn T."/>
            <person name="Peeters S.H."/>
            <person name="Heuer A."/>
            <person name="Rast P."/>
            <person name="Oberbeckmann S."/>
            <person name="Bunk B."/>
            <person name="Jeske O."/>
            <person name="Meyerdierks A."/>
            <person name="Storesund J.E."/>
            <person name="Kallscheuer N."/>
            <person name="Luecker S."/>
            <person name="Lage O.M."/>
            <person name="Pohl T."/>
            <person name="Merkel B.J."/>
            <person name="Hornburger P."/>
            <person name="Mueller R.-W."/>
            <person name="Bruemmer F."/>
            <person name="Labrenz M."/>
            <person name="Spormann A.M."/>
            <person name="Op den Camp H."/>
            <person name="Overmann J."/>
            <person name="Amann R."/>
            <person name="Jetten M.S.M."/>
            <person name="Mascher T."/>
            <person name="Medema M.H."/>
            <person name="Devos D.P."/>
            <person name="Kaster A.-K."/>
            <person name="Ovreas L."/>
            <person name="Rohde M."/>
            <person name="Galperin M.Y."/>
            <person name="Jogler C."/>
        </authorList>
    </citation>
    <scope>NUCLEOTIDE SEQUENCE [LARGE SCALE GENOMIC DNA]</scope>
    <source>
        <strain evidence="3 4">FF011L</strain>
    </source>
</reference>
<proteinExistence type="predicted"/>
<feature type="region of interest" description="Disordered" evidence="1">
    <location>
        <begin position="124"/>
        <end position="150"/>
    </location>
</feature>
<evidence type="ECO:0000259" key="2">
    <source>
        <dbReference type="Pfam" id="PF09359"/>
    </source>
</evidence>
<dbReference type="EMBL" id="CP036262">
    <property type="protein sequence ID" value="QDS94024.1"/>
    <property type="molecule type" value="Genomic_DNA"/>
</dbReference>
<dbReference type="Proteomes" id="UP000320672">
    <property type="component" value="Chromosome"/>
</dbReference>
<dbReference type="GO" id="GO:0006799">
    <property type="term" value="P:polyphosphate biosynthetic process"/>
    <property type="evidence" value="ECO:0007669"/>
    <property type="project" value="UniProtKB-ARBA"/>
</dbReference>
<evidence type="ECO:0000256" key="1">
    <source>
        <dbReference type="SAM" id="MobiDB-lite"/>
    </source>
</evidence>
<protein>
    <submittedName>
        <fullName evidence="3">VTC domain protein</fullName>
    </submittedName>
</protein>
<gene>
    <name evidence="3" type="ORF">FF011L_28010</name>
</gene>
<organism evidence="3 4">
    <name type="scientific">Roseimaritima multifibrata</name>
    <dbReference type="NCBI Taxonomy" id="1930274"/>
    <lineage>
        <taxon>Bacteria</taxon>
        <taxon>Pseudomonadati</taxon>
        <taxon>Planctomycetota</taxon>
        <taxon>Planctomycetia</taxon>
        <taxon>Pirellulales</taxon>
        <taxon>Pirellulaceae</taxon>
        <taxon>Roseimaritima</taxon>
    </lineage>
</organism>
<dbReference type="CDD" id="cd07750">
    <property type="entry name" value="PolyPPase_VTC_like"/>
    <property type="match status" value="1"/>
</dbReference>
<dbReference type="KEGG" id="rml:FF011L_28010"/>
<dbReference type="Pfam" id="PF09359">
    <property type="entry name" value="VTC"/>
    <property type="match status" value="1"/>
</dbReference>
<feature type="domain" description="VTC" evidence="2">
    <location>
        <begin position="9"/>
        <end position="276"/>
    </location>
</feature>
<name>A0A517MGL1_9BACT</name>
<evidence type="ECO:0000313" key="3">
    <source>
        <dbReference type="EMBL" id="QDS94024.1"/>
    </source>
</evidence>
<dbReference type="RefSeq" id="WP_145352084.1">
    <property type="nucleotide sequence ID" value="NZ_CP036262.1"/>
</dbReference>
<dbReference type="InterPro" id="IPR042267">
    <property type="entry name" value="VTC_sf"/>
</dbReference>
<dbReference type="Gene3D" id="3.20.100.30">
    <property type="entry name" value="VTC, catalytic tunnel domain"/>
    <property type="match status" value="1"/>
</dbReference>
<dbReference type="OrthoDB" id="281873at2"/>